<dbReference type="AlphaFoldDB" id="G4TMS8"/>
<dbReference type="InterPro" id="IPR038986">
    <property type="entry name" value="Clr2"/>
</dbReference>
<protein>
    <recommendedName>
        <fullName evidence="1">Cryptic loci regulator 2 N-terminal domain-containing protein</fullName>
    </recommendedName>
</protein>
<reference evidence="2 3" key="1">
    <citation type="journal article" date="2011" name="PLoS Pathog.">
        <title>Endophytic Life Strategies Decoded by Genome and Transcriptome Analyses of the Mutualistic Root Symbiont Piriformospora indica.</title>
        <authorList>
            <person name="Zuccaro A."/>
            <person name="Lahrmann U."/>
            <person name="Guldener U."/>
            <person name="Langen G."/>
            <person name="Pfiffi S."/>
            <person name="Biedenkopf D."/>
            <person name="Wong P."/>
            <person name="Samans B."/>
            <person name="Grimm C."/>
            <person name="Basiewicz M."/>
            <person name="Murat C."/>
            <person name="Martin F."/>
            <person name="Kogel K.H."/>
        </authorList>
    </citation>
    <scope>NUCLEOTIDE SEQUENCE [LARGE SCALE GENOMIC DNA]</scope>
    <source>
        <strain evidence="2 3">DSM 11827</strain>
    </source>
</reference>
<gene>
    <name evidence="2" type="ORF">PIIN_06558</name>
</gene>
<dbReference type="InterPro" id="IPR031915">
    <property type="entry name" value="Clr2_N"/>
</dbReference>
<dbReference type="HOGENOM" id="CLU_1251342_0_0_1"/>
<dbReference type="Proteomes" id="UP000007148">
    <property type="component" value="Unassembled WGS sequence"/>
</dbReference>
<sequence length="217" mass="25290">MYHVRSNEPRFDVPDFTLESNSLTIHTTDAEVGKDFQPPSKIKEGSGHSVTWYELEPLDSSRSKRLRKTIAKELVNKFLLINSERDYILTDFPLGYRLYCHKKGTRVGHDDVRHDFYIYGAGYKFRSANEALFHFAWLMRGMPKRRCICVYDTPITAHKRRQGALNRQYKRAWDAVLQDRHKQHVAAYQASVKDKAPREPSPPTLNVFNDACFLLPE</sequence>
<dbReference type="GO" id="GO:0070824">
    <property type="term" value="C:SHREC complex"/>
    <property type="evidence" value="ECO:0007669"/>
    <property type="project" value="InterPro"/>
</dbReference>
<comment type="caution">
    <text evidence="2">The sequence shown here is derived from an EMBL/GenBank/DDBJ whole genome shotgun (WGS) entry which is preliminary data.</text>
</comment>
<feature type="domain" description="Cryptic loci regulator 2 N-terminal" evidence="1">
    <location>
        <begin position="87"/>
        <end position="151"/>
    </location>
</feature>
<evidence type="ECO:0000313" key="3">
    <source>
        <dbReference type="Proteomes" id="UP000007148"/>
    </source>
</evidence>
<proteinExistence type="predicted"/>
<dbReference type="PANTHER" id="PTHR38046:SF1">
    <property type="entry name" value="CRYPTIC LOCI REGULATOR 2"/>
    <property type="match status" value="1"/>
</dbReference>
<dbReference type="GO" id="GO:0033553">
    <property type="term" value="C:rDNA heterochromatin"/>
    <property type="evidence" value="ECO:0007669"/>
    <property type="project" value="TreeGrafter"/>
</dbReference>
<dbReference type="OrthoDB" id="2421327at2759"/>
<dbReference type="InParanoid" id="G4TMS8"/>
<organism evidence="2 3">
    <name type="scientific">Serendipita indica (strain DSM 11827)</name>
    <name type="common">Root endophyte fungus</name>
    <name type="synonym">Piriformospora indica</name>
    <dbReference type="NCBI Taxonomy" id="1109443"/>
    <lineage>
        <taxon>Eukaryota</taxon>
        <taxon>Fungi</taxon>
        <taxon>Dikarya</taxon>
        <taxon>Basidiomycota</taxon>
        <taxon>Agaricomycotina</taxon>
        <taxon>Agaricomycetes</taxon>
        <taxon>Sebacinales</taxon>
        <taxon>Serendipitaceae</taxon>
        <taxon>Serendipita</taxon>
    </lineage>
</organism>
<keyword evidence="3" id="KW-1185">Reference proteome</keyword>
<dbReference type="GO" id="GO:0031934">
    <property type="term" value="C:mating-type region heterochromatin"/>
    <property type="evidence" value="ECO:0007669"/>
    <property type="project" value="TreeGrafter"/>
</dbReference>
<dbReference type="GO" id="GO:0030466">
    <property type="term" value="P:silent mating-type cassette heterochromatin formation"/>
    <property type="evidence" value="ECO:0007669"/>
    <property type="project" value="TreeGrafter"/>
</dbReference>
<dbReference type="Pfam" id="PF16761">
    <property type="entry name" value="Clr2_transil"/>
    <property type="match status" value="1"/>
</dbReference>
<evidence type="ECO:0000259" key="1">
    <source>
        <dbReference type="Pfam" id="PF16761"/>
    </source>
</evidence>
<accession>G4TMS8</accession>
<dbReference type="EMBL" id="CAFZ01000174">
    <property type="protein sequence ID" value="CCA72621.1"/>
    <property type="molecule type" value="Genomic_DNA"/>
</dbReference>
<dbReference type="PANTHER" id="PTHR38046">
    <property type="entry name" value="CRYPTIC LOCI REGULATOR 2"/>
    <property type="match status" value="1"/>
</dbReference>
<name>G4TMS8_SERID</name>
<evidence type="ECO:0000313" key="2">
    <source>
        <dbReference type="EMBL" id="CCA72621.1"/>
    </source>
</evidence>